<proteinExistence type="inferred from homology"/>
<name>A0ABV8M3S2_9ACTN</name>
<evidence type="ECO:0000259" key="3">
    <source>
        <dbReference type="Pfam" id="PF00501"/>
    </source>
</evidence>
<organism evidence="5 6">
    <name type="scientific">Hamadaea flava</name>
    <dbReference type="NCBI Taxonomy" id="1742688"/>
    <lineage>
        <taxon>Bacteria</taxon>
        <taxon>Bacillati</taxon>
        <taxon>Actinomycetota</taxon>
        <taxon>Actinomycetes</taxon>
        <taxon>Micromonosporales</taxon>
        <taxon>Micromonosporaceae</taxon>
        <taxon>Hamadaea</taxon>
    </lineage>
</organism>
<keyword evidence="6" id="KW-1185">Reference proteome</keyword>
<dbReference type="PANTHER" id="PTHR43201">
    <property type="entry name" value="ACYL-COA SYNTHETASE"/>
    <property type="match status" value="1"/>
</dbReference>
<evidence type="ECO:0000256" key="2">
    <source>
        <dbReference type="ARBA" id="ARBA00022598"/>
    </source>
</evidence>
<dbReference type="InterPro" id="IPR020845">
    <property type="entry name" value="AMP-binding_CS"/>
</dbReference>
<comment type="similarity">
    <text evidence="1">Belongs to the ATP-dependent AMP-binding enzyme family.</text>
</comment>
<evidence type="ECO:0000313" key="5">
    <source>
        <dbReference type="EMBL" id="MFC4136754.1"/>
    </source>
</evidence>
<dbReference type="InterPro" id="IPR042099">
    <property type="entry name" value="ANL_N_sf"/>
</dbReference>
<dbReference type="Pfam" id="PF13193">
    <property type="entry name" value="AMP-binding_C"/>
    <property type="match status" value="1"/>
</dbReference>
<dbReference type="InterPro" id="IPR025110">
    <property type="entry name" value="AMP-bd_C"/>
</dbReference>
<dbReference type="PANTHER" id="PTHR43201:SF5">
    <property type="entry name" value="MEDIUM-CHAIN ACYL-COA LIGASE ACSF2, MITOCHONDRIAL"/>
    <property type="match status" value="1"/>
</dbReference>
<gene>
    <name evidence="5" type="ORF">ACFOZ4_39630</name>
</gene>
<dbReference type="Gene3D" id="3.30.300.30">
    <property type="match status" value="1"/>
</dbReference>
<feature type="domain" description="AMP-dependent synthetase/ligase" evidence="3">
    <location>
        <begin position="16"/>
        <end position="369"/>
    </location>
</feature>
<comment type="caution">
    <text evidence="5">The sequence shown here is derived from an EMBL/GenBank/DDBJ whole genome shotgun (WGS) entry which is preliminary data.</text>
</comment>
<evidence type="ECO:0000256" key="1">
    <source>
        <dbReference type="ARBA" id="ARBA00006432"/>
    </source>
</evidence>
<dbReference type="RefSeq" id="WP_253760610.1">
    <property type="nucleotide sequence ID" value="NZ_JAMZDZ010000001.1"/>
</dbReference>
<dbReference type="Gene3D" id="3.40.50.12780">
    <property type="entry name" value="N-terminal domain of ligase-like"/>
    <property type="match status" value="1"/>
</dbReference>
<evidence type="ECO:0000313" key="6">
    <source>
        <dbReference type="Proteomes" id="UP001595816"/>
    </source>
</evidence>
<reference evidence="6" key="1">
    <citation type="journal article" date="2019" name="Int. J. Syst. Evol. Microbiol.">
        <title>The Global Catalogue of Microorganisms (GCM) 10K type strain sequencing project: providing services to taxonomists for standard genome sequencing and annotation.</title>
        <authorList>
            <consortium name="The Broad Institute Genomics Platform"/>
            <consortium name="The Broad Institute Genome Sequencing Center for Infectious Disease"/>
            <person name="Wu L."/>
            <person name="Ma J."/>
        </authorList>
    </citation>
    <scope>NUCLEOTIDE SEQUENCE [LARGE SCALE GENOMIC DNA]</scope>
    <source>
        <strain evidence="6">CGMCC 4.7289</strain>
    </source>
</reference>
<dbReference type="EMBL" id="JBHSAY010000033">
    <property type="protein sequence ID" value="MFC4136754.1"/>
    <property type="molecule type" value="Genomic_DNA"/>
</dbReference>
<feature type="domain" description="AMP-binding enzyme C-terminal" evidence="4">
    <location>
        <begin position="420"/>
        <end position="495"/>
    </location>
</feature>
<dbReference type="SUPFAM" id="SSF56801">
    <property type="entry name" value="Acetyl-CoA synthetase-like"/>
    <property type="match status" value="1"/>
</dbReference>
<dbReference type="InterPro" id="IPR000873">
    <property type="entry name" value="AMP-dep_synth/lig_dom"/>
</dbReference>
<dbReference type="Proteomes" id="UP001595816">
    <property type="component" value="Unassembled WGS sequence"/>
</dbReference>
<evidence type="ECO:0000259" key="4">
    <source>
        <dbReference type="Pfam" id="PF13193"/>
    </source>
</evidence>
<dbReference type="InterPro" id="IPR045851">
    <property type="entry name" value="AMP-bd_C_sf"/>
</dbReference>
<protein>
    <submittedName>
        <fullName evidence="5">AMP-binding protein</fullName>
    </submittedName>
</protein>
<accession>A0ABV8M3S2</accession>
<dbReference type="PROSITE" id="PS00455">
    <property type="entry name" value="AMP_BINDING"/>
    <property type="match status" value="1"/>
</dbReference>
<dbReference type="Pfam" id="PF00501">
    <property type="entry name" value="AMP-binding"/>
    <property type="match status" value="1"/>
</dbReference>
<sequence length="511" mass="53678">MAATPAANVGVGSWIERRARVSPDRVALIGNGRSLTYAELAGRIRRLANGLLRLGVERGDRVGWIGPNHPAYLESLFSCGLVGAALAPVNHQFAASQVRAALDETAPTVLIQHDAADAVSTPASVRHRIALAGSADTALDFETLMAESPDAALDVPVEMDDICLLPHTSGTTGSPKAIALTHANVTWNVVNLLTCADLRGDDVTVAIAPFFRVGGTGVNVLPVLFLGGTVVVPEGTSPEAILLAMQRHQVTVGFGNPDLLDALTRATAWPLVDLSSVRFMLTGGAPVPERLIRQYLDRGVTLLQGYGLSEAAPLALLLDPASSLTKIGSAGKPPLLVDIQIAAADGTVVGAGEIGELLVRGPNVMAGYWNRPEATREAITPTGWLRTGDAARVDEQGYVWIVDRIADQFFSVGEPVYPAEVERVLIGHPSIADAGVTQVVSGDGRQLVVAVVVPVAGSTATEEELLAFGRQRLASHQAPSSVTFVDHLPRSTVGKLVRAQLQALATESLDR</sequence>
<keyword evidence="2" id="KW-0436">Ligase</keyword>